<feature type="domain" description="F-box" evidence="5">
    <location>
        <begin position="110"/>
        <end position="157"/>
    </location>
</feature>
<evidence type="ECO:0000313" key="6">
    <source>
        <dbReference type="EMBL" id="AOW00451.1"/>
    </source>
</evidence>
<dbReference type="PROSITE" id="PS50181">
    <property type="entry name" value="FBOX"/>
    <property type="match status" value="1"/>
</dbReference>
<dbReference type="Gene3D" id="2.130.10.10">
    <property type="entry name" value="YVTN repeat-like/Quinoprotein amine dehydrogenase"/>
    <property type="match status" value="1"/>
</dbReference>
<dbReference type="EMBL" id="CP017553">
    <property type="protein sequence ID" value="AOW00451.1"/>
    <property type="molecule type" value="Genomic_DNA"/>
</dbReference>
<gene>
    <name evidence="6" type="ORF">YALI1_A09422g</name>
</gene>
<dbReference type="InterPro" id="IPR001810">
    <property type="entry name" value="F-box_dom"/>
</dbReference>
<feature type="repeat" description="WD" evidence="3">
    <location>
        <begin position="478"/>
        <end position="517"/>
    </location>
</feature>
<dbReference type="GeneID" id="2905823"/>
<dbReference type="PANTHER" id="PTHR22847:SF637">
    <property type="entry name" value="WD REPEAT DOMAIN 5B"/>
    <property type="match status" value="1"/>
</dbReference>
<dbReference type="SUPFAM" id="SSF81383">
    <property type="entry name" value="F-box domain"/>
    <property type="match status" value="1"/>
</dbReference>
<evidence type="ECO:0000256" key="2">
    <source>
        <dbReference type="ARBA" id="ARBA00022737"/>
    </source>
</evidence>
<reference evidence="6 7" key="1">
    <citation type="journal article" date="2016" name="PLoS ONE">
        <title>Sequence Assembly of Yarrowia lipolytica Strain W29/CLIB89 Shows Transposable Element Diversity.</title>
        <authorList>
            <person name="Magnan C."/>
            <person name="Yu J."/>
            <person name="Chang I."/>
            <person name="Jahn E."/>
            <person name="Kanomata Y."/>
            <person name="Wu J."/>
            <person name="Zeller M."/>
            <person name="Oakes M."/>
            <person name="Baldi P."/>
            <person name="Sandmeyer S."/>
        </authorList>
    </citation>
    <scope>NUCLEOTIDE SEQUENCE [LARGE SCALE GENOMIC DNA]</scope>
    <source>
        <strain evidence="7">CLIB89(W29)</strain>
    </source>
</reference>
<dbReference type="Pfam" id="PF12937">
    <property type="entry name" value="F-box-like"/>
    <property type="match status" value="1"/>
</dbReference>
<name>A0A1D8N486_YARLL</name>
<feature type="repeat" description="WD" evidence="3">
    <location>
        <begin position="438"/>
        <end position="477"/>
    </location>
</feature>
<dbReference type="Pfam" id="PF00400">
    <property type="entry name" value="WD40"/>
    <property type="match status" value="6"/>
</dbReference>
<dbReference type="SMART" id="SM00320">
    <property type="entry name" value="WD40"/>
    <property type="match status" value="6"/>
</dbReference>
<evidence type="ECO:0000256" key="1">
    <source>
        <dbReference type="ARBA" id="ARBA00022574"/>
    </source>
</evidence>
<dbReference type="eggNOG" id="KOG0274">
    <property type="taxonomic scope" value="Eukaryota"/>
</dbReference>
<protein>
    <recommendedName>
        <fullName evidence="5">F-box domain-containing protein</fullName>
    </recommendedName>
</protein>
<evidence type="ECO:0000313" key="7">
    <source>
        <dbReference type="Proteomes" id="UP000182444"/>
    </source>
</evidence>
<dbReference type="AlphaFoldDB" id="A0A1D8N486"/>
<dbReference type="InterPro" id="IPR015943">
    <property type="entry name" value="WD40/YVTN_repeat-like_dom_sf"/>
</dbReference>
<keyword evidence="2" id="KW-0677">Repeat</keyword>
<dbReference type="Proteomes" id="UP000182444">
    <property type="component" value="Chromosome 1A"/>
</dbReference>
<proteinExistence type="predicted"/>
<accession>A0A1D8N486</accession>
<keyword evidence="1 3" id="KW-0853">WD repeat</keyword>
<dbReference type="GO" id="GO:0048188">
    <property type="term" value="C:Set1C/COMPASS complex"/>
    <property type="evidence" value="ECO:0007669"/>
    <property type="project" value="TreeGrafter"/>
</dbReference>
<dbReference type="SMART" id="SM00256">
    <property type="entry name" value="FBOX"/>
    <property type="match status" value="1"/>
</dbReference>
<dbReference type="InterPro" id="IPR036047">
    <property type="entry name" value="F-box-like_dom_sf"/>
</dbReference>
<dbReference type="RefSeq" id="XP_499913.3">
    <property type="nucleotide sequence ID" value="XM_499913.3"/>
</dbReference>
<dbReference type="VEuPathDB" id="FungiDB:YALI1_A09422g"/>
<dbReference type="InterPro" id="IPR036322">
    <property type="entry name" value="WD40_repeat_dom_sf"/>
</dbReference>
<dbReference type="PROSITE" id="PS50082">
    <property type="entry name" value="WD_REPEATS_2"/>
    <property type="match status" value="6"/>
</dbReference>
<dbReference type="VEuPathDB" id="FungiDB:YALI0_A09658g"/>
<sequence length="581" mass="65228">MPKSKKMLIAPTSAYLGRDRAVTPTADFDAASPPTPAPSPTPSYRVSQNGESRSTNTPGDGLRQLITTFDKVYSRLSHEHKQRFFDHILSKSHHQELSYLSEAVVPLLKRDPFRMLPYEISLRILSYVDDPKTLGKASQVSRLWHLILSDDQTWKTLCERHQYRRLSAAQRITYRQSSRLASIPNVPENMEVDSNVLESMYDPEPLRQVPLSYRSHFKHQYLVDAAWNKGGRLAAKHVTSDQAVVTSLEMNGRYIVVALDNSRIYVFAEDGRLIHTLFGHVMGVWAITVLGDTLVSGGCDRDVRVWNLKTGECLQILRGHSSTVRCLKMVDERTAISGSRDNTLRVWDIRSGVCLRELIGHDLSVRCIEVVGDICVSGSYDFKAKVWRISTGECLHTLEGHYSQIYSLAFDGKRIATGSLDTSVRIWDAATGNLIFVLQGHTSLVGQLQMKDKTLVTGGSDGAIRVWDLEQGACTQRLAAHDGSVTSLQFSDNRIVSGGSDGRVRVWDMASGQYIRDLSQAFDSVWRVAFKEEKVVILASQRRQIHMELISFSPKGEDKEVDPLEDGVVVEDIVMEEDEFK</sequence>
<evidence type="ECO:0000256" key="3">
    <source>
        <dbReference type="PROSITE-ProRule" id="PRU00221"/>
    </source>
</evidence>
<feature type="repeat" description="WD" evidence="3">
    <location>
        <begin position="398"/>
        <end position="437"/>
    </location>
</feature>
<feature type="repeat" description="WD" evidence="3">
    <location>
        <begin position="317"/>
        <end position="357"/>
    </location>
</feature>
<dbReference type="InterPro" id="IPR001680">
    <property type="entry name" value="WD40_rpt"/>
</dbReference>
<feature type="repeat" description="WD" evidence="3">
    <location>
        <begin position="358"/>
        <end position="397"/>
    </location>
</feature>
<dbReference type="PROSITE" id="PS50294">
    <property type="entry name" value="WD_REPEATS_REGION"/>
    <property type="match status" value="5"/>
</dbReference>
<dbReference type="PANTHER" id="PTHR22847">
    <property type="entry name" value="WD40 REPEAT PROTEIN"/>
    <property type="match status" value="1"/>
</dbReference>
<dbReference type="KEGG" id="yli:2905823"/>
<feature type="repeat" description="WD" evidence="3">
    <location>
        <begin position="277"/>
        <end position="316"/>
    </location>
</feature>
<organism evidence="6 7">
    <name type="scientific">Yarrowia lipolytica</name>
    <name type="common">Candida lipolytica</name>
    <dbReference type="NCBI Taxonomy" id="4952"/>
    <lineage>
        <taxon>Eukaryota</taxon>
        <taxon>Fungi</taxon>
        <taxon>Dikarya</taxon>
        <taxon>Ascomycota</taxon>
        <taxon>Saccharomycotina</taxon>
        <taxon>Dipodascomycetes</taxon>
        <taxon>Dipodascales</taxon>
        <taxon>Dipodascales incertae sedis</taxon>
        <taxon>Yarrowia</taxon>
    </lineage>
</organism>
<dbReference type="Gene3D" id="1.20.1280.50">
    <property type="match status" value="1"/>
</dbReference>
<evidence type="ECO:0000256" key="4">
    <source>
        <dbReference type="SAM" id="MobiDB-lite"/>
    </source>
</evidence>
<dbReference type="InterPro" id="IPR019775">
    <property type="entry name" value="WD40_repeat_CS"/>
</dbReference>
<dbReference type="GO" id="GO:0042393">
    <property type="term" value="F:histone binding"/>
    <property type="evidence" value="ECO:0007669"/>
    <property type="project" value="TreeGrafter"/>
</dbReference>
<evidence type="ECO:0000259" key="5">
    <source>
        <dbReference type="PROSITE" id="PS50181"/>
    </source>
</evidence>
<dbReference type="PROSITE" id="PS00678">
    <property type="entry name" value="WD_REPEATS_1"/>
    <property type="match status" value="5"/>
</dbReference>
<dbReference type="SUPFAM" id="SSF50978">
    <property type="entry name" value="WD40 repeat-like"/>
    <property type="match status" value="1"/>
</dbReference>
<feature type="region of interest" description="Disordered" evidence="4">
    <location>
        <begin position="24"/>
        <end position="61"/>
    </location>
</feature>
<feature type="compositionally biased region" description="Polar residues" evidence="4">
    <location>
        <begin position="44"/>
        <end position="58"/>
    </location>
</feature>
<dbReference type="InterPro" id="IPR020472">
    <property type="entry name" value="WD40_PAC1"/>
</dbReference>
<dbReference type="CDD" id="cd00200">
    <property type="entry name" value="WD40"/>
    <property type="match status" value="1"/>
</dbReference>
<dbReference type="PRINTS" id="PR00320">
    <property type="entry name" value="GPROTEINBRPT"/>
</dbReference>